<evidence type="ECO:0000256" key="6">
    <source>
        <dbReference type="ARBA" id="ARBA00022723"/>
    </source>
</evidence>
<dbReference type="GO" id="GO:0046872">
    <property type="term" value="F:metal ion binding"/>
    <property type="evidence" value="ECO:0007669"/>
    <property type="project" value="UniProtKB-KW"/>
</dbReference>
<keyword evidence="7" id="KW-0378">Hydrolase</keyword>
<evidence type="ECO:0000256" key="2">
    <source>
        <dbReference type="ARBA" id="ARBA00001947"/>
    </source>
</evidence>
<dbReference type="InterPro" id="IPR017782">
    <property type="entry name" value="Hydroxyacylglutathione_Hdrlase"/>
</dbReference>
<dbReference type="Proteomes" id="UP000001194">
    <property type="component" value="Unassembled WGS sequence"/>
</dbReference>
<dbReference type="InterPro" id="IPR001279">
    <property type="entry name" value="Metallo-B-lactamas"/>
</dbReference>
<name>B0D3U6_LACBS</name>
<dbReference type="SUPFAM" id="SSF56281">
    <property type="entry name" value="Metallo-hydrolase/oxidoreductase"/>
    <property type="match status" value="1"/>
</dbReference>
<protein>
    <recommendedName>
        <fullName evidence="5">hydroxyacylglutathione hydrolase</fullName>
        <ecNumber evidence="5">3.1.2.6</ecNumber>
    </recommendedName>
    <alternativeName>
        <fullName evidence="9">Glyoxalase II</fullName>
    </alternativeName>
</protein>
<dbReference type="RefSeq" id="XP_001878292.1">
    <property type="nucleotide sequence ID" value="XM_001878257.1"/>
</dbReference>
<comment type="similarity">
    <text evidence="4">Belongs to the metallo-beta-lactamase superfamily. Glyoxalase II family.</text>
</comment>
<dbReference type="KEGG" id="lbc:LACBIDRAFT_183753"/>
<evidence type="ECO:0000259" key="10">
    <source>
        <dbReference type="SMART" id="SM00849"/>
    </source>
</evidence>
<keyword evidence="8" id="KW-0862">Zinc</keyword>
<sequence>MKVVPVPVLQDNYAYLLIDEPSNKAAAIDPYDVGKVSAAADALGVEIVAAITTHHHLDHSGGNKDFSTRYRNAVIYGGSDEIPSLTNLVKDKDEFKIGDNILVKCLSTPCHTQDSICYYVTDALNKTHPGGVFTGDTLFIAGCGRFFEGTGGEMIKALNYLTSLPDETVVYNGHEYTAGNLSFGKHVDPHNVGLDKLAGLVKENEITTGLTTIGDEKTWNVFMRLNSEAVRQVVPQIVANQSSMSTGKQHLHQVILPRVKLWTR</sequence>
<comment type="cofactor">
    <cofactor evidence="2">
        <name>Zn(2+)</name>
        <dbReference type="ChEBI" id="CHEBI:29105"/>
    </cofactor>
</comment>
<evidence type="ECO:0000256" key="4">
    <source>
        <dbReference type="ARBA" id="ARBA00006759"/>
    </source>
</evidence>
<organism evidence="12">
    <name type="scientific">Laccaria bicolor (strain S238N-H82 / ATCC MYA-4686)</name>
    <name type="common">Bicoloured deceiver</name>
    <name type="synonym">Laccaria laccata var. bicolor</name>
    <dbReference type="NCBI Taxonomy" id="486041"/>
    <lineage>
        <taxon>Eukaryota</taxon>
        <taxon>Fungi</taxon>
        <taxon>Dikarya</taxon>
        <taxon>Basidiomycota</taxon>
        <taxon>Agaricomycotina</taxon>
        <taxon>Agaricomycetes</taxon>
        <taxon>Agaricomycetidae</taxon>
        <taxon>Agaricales</taxon>
        <taxon>Agaricineae</taxon>
        <taxon>Hydnangiaceae</taxon>
        <taxon>Laccaria</taxon>
    </lineage>
</organism>
<dbReference type="PANTHER" id="PTHR11935:SF94">
    <property type="entry name" value="TENZING NORGAY, ISOFORM C"/>
    <property type="match status" value="1"/>
</dbReference>
<dbReference type="InterPro" id="IPR035680">
    <property type="entry name" value="Clx_II_MBL"/>
</dbReference>
<dbReference type="InParanoid" id="B0D3U6"/>
<evidence type="ECO:0000256" key="1">
    <source>
        <dbReference type="ARBA" id="ARBA00001623"/>
    </source>
</evidence>
<evidence type="ECO:0000256" key="3">
    <source>
        <dbReference type="ARBA" id="ARBA00004963"/>
    </source>
</evidence>
<dbReference type="HOGENOM" id="CLU_030571_4_0_1"/>
<dbReference type="FunCoup" id="B0D3U6">
    <property type="interactions" value="101"/>
</dbReference>
<comment type="catalytic activity">
    <reaction evidence="1">
        <text>an S-(2-hydroxyacyl)glutathione + H2O = a 2-hydroxy carboxylate + glutathione + H(+)</text>
        <dbReference type="Rhea" id="RHEA:21864"/>
        <dbReference type="ChEBI" id="CHEBI:15377"/>
        <dbReference type="ChEBI" id="CHEBI:15378"/>
        <dbReference type="ChEBI" id="CHEBI:57925"/>
        <dbReference type="ChEBI" id="CHEBI:58896"/>
        <dbReference type="ChEBI" id="CHEBI:71261"/>
        <dbReference type="EC" id="3.1.2.6"/>
    </reaction>
</comment>
<dbReference type="Pfam" id="PF00753">
    <property type="entry name" value="Lactamase_B"/>
    <property type="match status" value="1"/>
</dbReference>
<feature type="domain" description="Metallo-beta-lactamase" evidence="10">
    <location>
        <begin position="11"/>
        <end position="174"/>
    </location>
</feature>
<dbReference type="GO" id="GO:0019243">
    <property type="term" value="P:methylglyoxal catabolic process to D-lactate via S-lactoyl-glutathione"/>
    <property type="evidence" value="ECO:0007669"/>
    <property type="project" value="InterPro"/>
</dbReference>
<accession>B0D3U6</accession>
<dbReference type="EC" id="3.1.2.6" evidence="5"/>
<dbReference type="GeneID" id="6073984"/>
<evidence type="ECO:0000256" key="8">
    <source>
        <dbReference type="ARBA" id="ARBA00022833"/>
    </source>
</evidence>
<dbReference type="SMART" id="SM00849">
    <property type="entry name" value="Lactamase_B"/>
    <property type="match status" value="1"/>
</dbReference>
<reference evidence="11 12" key="1">
    <citation type="journal article" date="2008" name="Nature">
        <title>The genome of Laccaria bicolor provides insights into mycorrhizal symbiosis.</title>
        <authorList>
            <person name="Martin F."/>
            <person name="Aerts A."/>
            <person name="Ahren D."/>
            <person name="Brun A."/>
            <person name="Danchin E.G.J."/>
            <person name="Duchaussoy F."/>
            <person name="Gibon J."/>
            <person name="Kohler A."/>
            <person name="Lindquist E."/>
            <person name="Pereda V."/>
            <person name="Salamov A."/>
            <person name="Shapiro H.J."/>
            <person name="Wuyts J."/>
            <person name="Blaudez D."/>
            <person name="Buee M."/>
            <person name="Brokstein P."/>
            <person name="Canbaeck B."/>
            <person name="Cohen D."/>
            <person name="Courty P.E."/>
            <person name="Coutinho P.M."/>
            <person name="Delaruelle C."/>
            <person name="Detter J.C."/>
            <person name="Deveau A."/>
            <person name="DiFazio S."/>
            <person name="Duplessis S."/>
            <person name="Fraissinet-Tachet L."/>
            <person name="Lucic E."/>
            <person name="Frey-Klett P."/>
            <person name="Fourrey C."/>
            <person name="Feussner I."/>
            <person name="Gay G."/>
            <person name="Grimwood J."/>
            <person name="Hoegger P.J."/>
            <person name="Jain P."/>
            <person name="Kilaru S."/>
            <person name="Labbe J."/>
            <person name="Lin Y.C."/>
            <person name="Legue V."/>
            <person name="Le Tacon F."/>
            <person name="Marmeisse R."/>
            <person name="Melayah D."/>
            <person name="Montanini B."/>
            <person name="Muratet M."/>
            <person name="Nehls U."/>
            <person name="Niculita-Hirzel H."/>
            <person name="Oudot-Le Secq M.P."/>
            <person name="Peter M."/>
            <person name="Quesneville H."/>
            <person name="Rajashekar B."/>
            <person name="Reich M."/>
            <person name="Rouhier N."/>
            <person name="Schmutz J."/>
            <person name="Yin T."/>
            <person name="Chalot M."/>
            <person name="Henrissat B."/>
            <person name="Kuees U."/>
            <person name="Lucas S."/>
            <person name="Van de Peer Y."/>
            <person name="Podila G.K."/>
            <person name="Polle A."/>
            <person name="Pukkila P.J."/>
            <person name="Richardson P.M."/>
            <person name="Rouze P."/>
            <person name="Sanders I.R."/>
            <person name="Stajich J.E."/>
            <person name="Tunlid A."/>
            <person name="Tuskan G."/>
            <person name="Grigoriev I.V."/>
        </authorList>
    </citation>
    <scope>NUCLEOTIDE SEQUENCE [LARGE SCALE GENOMIC DNA]</scope>
    <source>
        <strain evidence="12">S238N-H82 / ATCC MYA-4686</strain>
    </source>
</reference>
<dbReference type="STRING" id="486041.B0D3U6"/>
<dbReference type="Pfam" id="PF16123">
    <property type="entry name" value="HAGH_C"/>
    <property type="match status" value="1"/>
</dbReference>
<keyword evidence="6" id="KW-0479">Metal-binding</keyword>
<dbReference type="InterPro" id="IPR032282">
    <property type="entry name" value="HAGH_C"/>
</dbReference>
<dbReference type="GO" id="GO:0004416">
    <property type="term" value="F:hydroxyacylglutathione hydrolase activity"/>
    <property type="evidence" value="ECO:0007669"/>
    <property type="project" value="UniProtKB-EC"/>
</dbReference>
<dbReference type="AlphaFoldDB" id="B0D3U6"/>
<evidence type="ECO:0000256" key="5">
    <source>
        <dbReference type="ARBA" id="ARBA00011917"/>
    </source>
</evidence>
<dbReference type="InterPro" id="IPR036866">
    <property type="entry name" value="RibonucZ/Hydroxyglut_hydro"/>
</dbReference>
<keyword evidence="12" id="KW-1185">Reference proteome</keyword>
<evidence type="ECO:0000256" key="9">
    <source>
        <dbReference type="ARBA" id="ARBA00031044"/>
    </source>
</evidence>
<evidence type="ECO:0000313" key="12">
    <source>
        <dbReference type="Proteomes" id="UP000001194"/>
    </source>
</evidence>
<comment type="pathway">
    <text evidence="3">Secondary metabolite metabolism; methylglyoxal degradation; (R)-lactate from methylglyoxal: step 2/2.</text>
</comment>
<dbReference type="Gene3D" id="3.60.15.10">
    <property type="entry name" value="Ribonuclease Z/Hydroxyacylglutathione hydrolase-like"/>
    <property type="match status" value="1"/>
</dbReference>
<dbReference type="PANTHER" id="PTHR11935">
    <property type="entry name" value="BETA LACTAMASE DOMAIN"/>
    <property type="match status" value="1"/>
</dbReference>
<dbReference type="OrthoDB" id="515692at2759"/>
<proteinExistence type="inferred from homology"/>
<dbReference type="HAMAP" id="MF_01374">
    <property type="entry name" value="Glyoxalase_2"/>
    <property type="match status" value="1"/>
</dbReference>
<evidence type="ECO:0000256" key="7">
    <source>
        <dbReference type="ARBA" id="ARBA00022801"/>
    </source>
</evidence>
<evidence type="ECO:0000313" key="11">
    <source>
        <dbReference type="EMBL" id="EDR10991.1"/>
    </source>
</evidence>
<gene>
    <name evidence="11" type="ORF">LACBIDRAFT_183753</name>
</gene>
<dbReference type="UniPathway" id="UPA00619">
    <property type="reaction ID" value="UER00676"/>
</dbReference>
<dbReference type="CDD" id="cd07723">
    <property type="entry name" value="hydroxyacylglutathione_hydrolase_MBL-fold"/>
    <property type="match status" value="1"/>
</dbReference>
<dbReference type="EMBL" id="DS547096">
    <property type="protein sequence ID" value="EDR10991.1"/>
    <property type="molecule type" value="Genomic_DNA"/>
</dbReference>